<dbReference type="Proteomes" id="UP000315440">
    <property type="component" value="Unassembled WGS sequence"/>
</dbReference>
<feature type="compositionally biased region" description="Basic and acidic residues" evidence="1">
    <location>
        <begin position="70"/>
        <end position="86"/>
    </location>
</feature>
<sequence>MSALKPKGVGLTRGRLALISVLSSVLMYVLKPLVMPEKPTASARPAPRATASSPNNTETTDTADPMTDWPPRRWPDTPLDKAAAHDPFHSPHVAAALGATRVGALAGGGQGDPAEELQGADSTVLLISGGESVARIGDEEYRVGDLFAGREITAITPRGLVFEPQD</sequence>
<evidence type="ECO:0000313" key="2">
    <source>
        <dbReference type="EMBL" id="TWT88919.1"/>
    </source>
</evidence>
<feature type="compositionally biased region" description="Low complexity" evidence="1">
    <location>
        <begin position="39"/>
        <end position="54"/>
    </location>
</feature>
<evidence type="ECO:0000256" key="1">
    <source>
        <dbReference type="SAM" id="MobiDB-lite"/>
    </source>
</evidence>
<feature type="region of interest" description="Disordered" evidence="1">
    <location>
        <begin position="38"/>
        <end position="86"/>
    </location>
</feature>
<dbReference type="EMBL" id="SJPQ01000002">
    <property type="protein sequence ID" value="TWT88919.1"/>
    <property type="molecule type" value="Genomic_DNA"/>
</dbReference>
<accession>A0A5C5ZN93</accession>
<evidence type="ECO:0000313" key="3">
    <source>
        <dbReference type="Proteomes" id="UP000315440"/>
    </source>
</evidence>
<name>A0A5C5ZN93_9BACT</name>
<reference evidence="2 3" key="1">
    <citation type="submission" date="2019-02" db="EMBL/GenBank/DDBJ databases">
        <title>Deep-cultivation of Planctomycetes and their phenomic and genomic characterization uncovers novel biology.</title>
        <authorList>
            <person name="Wiegand S."/>
            <person name="Jogler M."/>
            <person name="Boedeker C."/>
            <person name="Pinto D."/>
            <person name="Vollmers J."/>
            <person name="Rivas-Marin E."/>
            <person name="Kohn T."/>
            <person name="Peeters S.H."/>
            <person name="Heuer A."/>
            <person name="Rast P."/>
            <person name="Oberbeckmann S."/>
            <person name="Bunk B."/>
            <person name="Jeske O."/>
            <person name="Meyerdierks A."/>
            <person name="Storesund J.E."/>
            <person name="Kallscheuer N."/>
            <person name="Luecker S."/>
            <person name="Lage O.M."/>
            <person name="Pohl T."/>
            <person name="Merkel B.J."/>
            <person name="Hornburger P."/>
            <person name="Mueller R.-W."/>
            <person name="Bruemmer F."/>
            <person name="Labrenz M."/>
            <person name="Spormann A.M."/>
            <person name="Op Den Camp H."/>
            <person name="Overmann J."/>
            <person name="Amann R."/>
            <person name="Jetten M.S.M."/>
            <person name="Mascher T."/>
            <person name="Medema M.H."/>
            <person name="Devos D.P."/>
            <person name="Kaster A.-K."/>
            <person name="Ovreas L."/>
            <person name="Rohde M."/>
            <person name="Galperin M.Y."/>
            <person name="Jogler C."/>
        </authorList>
    </citation>
    <scope>NUCLEOTIDE SEQUENCE [LARGE SCALE GENOMIC DNA]</scope>
    <source>
        <strain evidence="2 3">Mal64</strain>
    </source>
</reference>
<protein>
    <submittedName>
        <fullName evidence="2">Uncharacterized protein</fullName>
    </submittedName>
</protein>
<dbReference type="OrthoDB" id="9837320at2"/>
<comment type="caution">
    <text evidence="2">The sequence shown here is derived from an EMBL/GenBank/DDBJ whole genome shotgun (WGS) entry which is preliminary data.</text>
</comment>
<dbReference type="AlphaFoldDB" id="A0A5C5ZN93"/>
<keyword evidence="3" id="KW-1185">Reference proteome</keyword>
<proteinExistence type="predicted"/>
<organism evidence="2 3">
    <name type="scientific">Pseudobythopirellula maris</name>
    <dbReference type="NCBI Taxonomy" id="2527991"/>
    <lineage>
        <taxon>Bacteria</taxon>
        <taxon>Pseudomonadati</taxon>
        <taxon>Planctomycetota</taxon>
        <taxon>Planctomycetia</taxon>
        <taxon>Pirellulales</taxon>
        <taxon>Lacipirellulaceae</taxon>
        <taxon>Pseudobythopirellula</taxon>
    </lineage>
</organism>
<dbReference type="RefSeq" id="WP_146400394.1">
    <property type="nucleotide sequence ID" value="NZ_SJPQ01000002.1"/>
</dbReference>
<gene>
    <name evidence="2" type="ORF">Mal64_24090</name>
</gene>